<dbReference type="OrthoDB" id="7433124at2759"/>
<evidence type="ECO:0000313" key="3">
    <source>
        <dbReference type="Proteomes" id="UP000494106"/>
    </source>
</evidence>
<dbReference type="EMBL" id="CADEBC010000520">
    <property type="protein sequence ID" value="CAB3244047.1"/>
    <property type="molecule type" value="Genomic_DNA"/>
</dbReference>
<evidence type="ECO:0000313" key="1">
    <source>
        <dbReference type="EMBL" id="CAB3244047.1"/>
    </source>
</evidence>
<keyword evidence="3" id="KW-1185">Reference proteome</keyword>
<gene>
    <name evidence="2" type="ORF">APLA_LOCUS14405</name>
    <name evidence="1" type="ORF">APLA_LOCUS9730</name>
</gene>
<proteinExistence type="predicted"/>
<dbReference type="Proteomes" id="UP000494256">
    <property type="component" value="Unassembled WGS sequence"/>
</dbReference>
<sequence>MTISFIFGDTGVIPPALEMAEAFREASIDSDIATSDLTSYEIELYYKKTGSKFKEDKNVADKSLNVNETRSNTIKNTLNHVDYVVDFGLLGSNIGKLRL</sequence>
<organism evidence="2 4">
    <name type="scientific">Arctia plantaginis</name>
    <name type="common">Wood tiger moth</name>
    <name type="synonym">Phalaena plantaginis</name>
    <dbReference type="NCBI Taxonomy" id="874455"/>
    <lineage>
        <taxon>Eukaryota</taxon>
        <taxon>Metazoa</taxon>
        <taxon>Ecdysozoa</taxon>
        <taxon>Arthropoda</taxon>
        <taxon>Hexapoda</taxon>
        <taxon>Insecta</taxon>
        <taxon>Pterygota</taxon>
        <taxon>Neoptera</taxon>
        <taxon>Endopterygota</taxon>
        <taxon>Lepidoptera</taxon>
        <taxon>Glossata</taxon>
        <taxon>Ditrysia</taxon>
        <taxon>Noctuoidea</taxon>
        <taxon>Erebidae</taxon>
        <taxon>Arctiinae</taxon>
        <taxon>Arctia</taxon>
    </lineage>
</organism>
<accession>A0A8S1B6L4</accession>
<dbReference type="Proteomes" id="UP000494106">
    <property type="component" value="Unassembled WGS sequence"/>
</dbReference>
<evidence type="ECO:0000313" key="4">
    <source>
        <dbReference type="Proteomes" id="UP000494256"/>
    </source>
</evidence>
<evidence type="ECO:0000313" key="2">
    <source>
        <dbReference type="EMBL" id="CAB3253724.1"/>
    </source>
</evidence>
<protein>
    <submittedName>
        <fullName evidence="2">Uncharacterized protein</fullName>
    </submittedName>
</protein>
<dbReference type="AlphaFoldDB" id="A0A8S1B6L4"/>
<comment type="caution">
    <text evidence="2">The sequence shown here is derived from an EMBL/GenBank/DDBJ whole genome shotgun (WGS) entry which is preliminary data.</text>
</comment>
<reference evidence="3 4" key="1">
    <citation type="submission" date="2020-04" db="EMBL/GenBank/DDBJ databases">
        <authorList>
            <person name="Wallbank WR R."/>
            <person name="Pardo Diaz C."/>
            <person name="Kozak K."/>
            <person name="Martin S."/>
            <person name="Jiggins C."/>
            <person name="Moest M."/>
            <person name="Warren A I."/>
            <person name="Byers J.R.P. K."/>
            <person name="Montejo-Kovacevich G."/>
            <person name="Yen C E."/>
        </authorList>
    </citation>
    <scope>NUCLEOTIDE SEQUENCE [LARGE SCALE GENOMIC DNA]</scope>
</reference>
<dbReference type="EMBL" id="CADEBD010000393">
    <property type="protein sequence ID" value="CAB3253724.1"/>
    <property type="molecule type" value="Genomic_DNA"/>
</dbReference>
<name>A0A8S1B6L4_ARCPL</name>